<dbReference type="RefSeq" id="WP_173571023.1">
    <property type="nucleotide sequence ID" value="NZ_WOSY01000016.1"/>
</dbReference>
<dbReference type="SMART" id="SM00858">
    <property type="entry name" value="SAF"/>
    <property type="match status" value="1"/>
</dbReference>
<dbReference type="NCBIfam" id="TIGR03177">
    <property type="entry name" value="pilus_cpaB"/>
    <property type="match status" value="1"/>
</dbReference>
<gene>
    <name evidence="3" type="primary">cpaB</name>
    <name evidence="3" type="ORF">GOB81_13855</name>
</gene>
<keyword evidence="1" id="KW-0472">Membrane</keyword>
<sequence length="290" mass="31274">MRFYRYSLFFCVGVLTIMCIFLVVKLSSRPEPQEKIVQAVKPEPMVTILVANRQLYAGEVLQSADISSSKIPQAFVLPGTVADSSSARQGIVGTLLRVSIPKSSPIRAEDVVHPGDGGFLAALLNPGKRGIAVPVDPSNAAGGLIWPGDFVDVLLMPNISRSDEGSAQHDSAVKTLLHNVRVVAVDQHLVRGKGPAAANQNAKTVVLELLPDEAQKLALAEKIGKIVLTLRSLSQVSADHLPSDALWNDDIFEAQVKEKKVNPPQDTNQKTMIRVFNGLTEVSSNAHEHN</sequence>
<keyword evidence="1" id="KW-0812">Transmembrane</keyword>
<keyword evidence="1" id="KW-1133">Transmembrane helix</keyword>
<dbReference type="EMBL" id="WOSY01000016">
    <property type="protein sequence ID" value="NHN89696.1"/>
    <property type="molecule type" value="Genomic_DNA"/>
</dbReference>
<feature type="domain" description="SAF" evidence="2">
    <location>
        <begin position="46"/>
        <end position="112"/>
    </location>
</feature>
<protein>
    <submittedName>
        <fullName evidence="3">Flp pilus assembly protein CpaB</fullName>
    </submittedName>
</protein>
<dbReference type="CDD" id="cd11614">
    <property type="entry name" value="SAF_CpaB_FlgA_like"/>
    <property type="match status" value="1"/>
</dbReference>
<proteinExistence type="predicted"/>
<dbReference type="Pfam" id="PF16976">
    <property type="entry name" value="RcpC"/>
    <property type="match status" value="1"/>
</dbReference>
<evidence type="ECO:0000313" key="3">
    <source>
        <dbReference type="EMBL" id="NHN89696.1"/>
    </source>
</evidence>
<dbReference type="InterPro" id="IPR017592">
    <property type="entry name" value="Pilus_assmbl_Flp-typ_CpaB"/>
</dbReference>
<reference evidence="3 4" key="1">
    <citation type="journal article" date="2020" name="Int. J. Syst. Evol. Microbiol.">
        <title>Novel acetic acid bacteria from cider fermentations: Acetobacter conturbans sp. nov. and Acetobacter fallax sp. nov.</title>
        <authorList>
            <person name="Sombolestani A.S."/>
            <person name="Cleenwerck I."/>
            <person name="Cnockaert M."/>
            <person name="Borremans W."/>
            <person name="Wieme A.D."/>
            <person name="De Vuyst L."/>
            <person name="Vandamme P."/>
        </authorList>
    </citation>
    <scope>NUCLEOTIDE SEQUENCE [LARGE SCALE GENOMIC DNA]</scope>
    <source>
        <strain evidence="3 4">LMG 1627</strain>
    </source>
</reference>
<dbReference type="InterPro" id="IPR031571">
    <property type="entry name" value="RcpC_dom"/>
</dbReference>
<evidence type="ECO:0000313" key="4">
    <source>
        <dbReference type="Proteomes" id="UP000631653"/>
    </source>
</evidence>
<organism evidence="3 4">
    <name type="scientific">Acetobacter conturbans</name>
    <dbReference type="NCBI Taxonomy" id="1737472"/>
    <lineage>
        <taxon>Bacteria</taxon>
        <taxon>Pseudomonadati</taxon>
        <taxon>Pseudomonadota</taxon>
        <taxon>Alphaproteobacteria</taxon>
        <taxon>Acetobacterales</taxon>
        <taxon>Acetobacteraceae</taxon>
        <taxon>Acetobacter</taxon>
    </lineage>
</organism>
<dbReference type="Proteomes" id="UP000631653">
    <property type="component" value="Unassembled WGS sequence"/>
</dbReference>
<evidence type="ECO:0000259" key="2">
    <source>
        <dbReference type="SMART" id="SM00858"/>
    </source>
</evidence>
<name>A0ABX0K218_9PROT</name>
<comment type="caution">
    <text evidence="3">The sequence shown here is derived from an EMBL/GenBank/DDBJ whole genome shotgun (WGS) entry which is preliminary data.</text>
</comment>
<accession>A0ABX0K218</accession>
<keyword evidence="4" id="KW-1185">Reference proteome</keyword>
<dbReference type="InterPro" id="IPR013974">
    <property type="entry name" value="SAF"/>
</dbReference>
<evidence type="ECO:0000256" key="1">
    <source>
        <dbReference type="SAM" id="Phobius"/>
    </source>
</evidence>
<feature type="transmembrane region" description="Helical" evidence="1">
    <location>
        <begin position="6"/>
        <end position="24"/>
    </location>
</feature>
<dbReference type="Pfam" id="PF08666">
    <property type="entry name" value="SAF"/>
    <property type="match status" value="1"/>
</dbReference>